<keyword evidence="4" id="KW-1185">Reference proteome</keyword>
<organism evidence="3 4">
    <name type="scientific">Enteractinococcus coprophilus</name>
    <dbReference type="NCBI Taxonomy" id="1027633"/>
    <lineage>
        <taxon>Bacteria</taxon>
        <taxon>Bacillati</taxon>
        <taxon>Actinomycetota</taxon>
        <taxon>Actinomycetes</taxon>
        <taxon>Micrococcales</taxon>
        <taxon>Micrococcaceae</taxon>
    </lineage>
</organism>
<comment type="similarity">
    <text evidence="1">Belongs to the AHA1 family.</text>
</comment>
<dbReference type="SUPFAM" id="SSF55961">
    <property type="entry name" value="Bet v1-like"/>
    <property type="match status" value="2"/>
</dbReference>
<name>A0A543AIF7_9MICC</name>
<dbReference type="InterPro" id="IPR023393">
    <property type="entry name" value="START-like_dom_sf"/>
</dbReference>
<accession>A0A543AIF7</accession>
<dbReference type="RefSeq" id="WP_141865425.1">
    <property type="nucleotide sequence ID" value="NZ_BAABAN010000006.1"/>
</dbReference>
<dbReference type="AlphaFoldDB" id="A0A543AIF7"/>
<evidence type="ECO:0000259" key="2">
    <source>
        <dbReference type="Pfam" id="PF08327"/>
    </source>
</evidence>
<dbReference type="EMBL" id="VFOU01000002">
    <property type="protein sequence ID" value="TQL72362.1"/>
    <property type="molecule type" value="Genomic_DNA"/>
</dbReference>
<dbReference type="InterPro" id="IPR013538">
    <property type="entry name" value="ASHA1/2-like_C"/>
</dbReference>
<evidence type="ECO:0000256" key="1">
    <source>
        <dbReference type="ARBA" id="ARBA00006817"/>
    </source>
</evidence>
<feature type="domain" description="Activator of Hsp90 ATPase homologue 1/2-like C-terminal" evidence="2">
    <location>
        <begin position="190"/>
        <end position="321"/>
    </location>
</feature>
<reference evidence="3 4" key="1">
    <citation type="submission" date="2019-06" db="EMBL/GenBank/DDBJ databases">
        <title>Sequencing the genomes of 1000 actinobacteria strains.</title>
        <authorList>
            <person name="Klenk H.-P."/>
        </authorList>
    </citation>
    <scope>NUCLEOTIDE SEQUENCE [LARGE SCALE GENOMIC DNA]</scope>
    <source>
        <strain evidence="3 4">DSM 24083</strain>
    </source>
</reference>
<feature type="domain" description="Activator of Hsp90 ATPase homologue 1/2-like C-terminal" evidence="2">
    <location>
        <begin position="23"/>
        <end position="159"/>
    </location>
</feature>
<sequence length="326" mass="36279">MAITAIDTDRDALTVTLVADFTVPVQRLWDAYMDPRQLERFWGPPSWPATFTQHDVRPGGRSNYHMTGPDGEQSGGYWEFVNVNPPHAFEVLDGFANPDGTPNTEMPSMTMRLEFRERDGGSRLTVTTRFANAQTLDQLLDMGMVEGSREAMEQIDDVVADDSALETVRATQLQLLGDTQARASRLFQMNIDDVWRAHHDPGLLRQWLLGPDGWVLSVAEVGQRPGDTFRYEWESETGEPGFGFTGQLLESHPPHREVTTENLIGAEGPGTTNAMNLVEVSGGTLLTLVITYPDAELRNEILETGMVDGMEASYARLEEFFRQAAA</sequence>
<dbReference type="Gene3D" id="3.30.530.20">
    <property type="match status" value="2"/>
</dbReference>
<evidence type="ECO:0000313" key="4">
    <source>
        <dbReference type="Proteomes" id="UP000319746"/>
    </source>
</evidence>
<dbReference type="Pfam" id="PF08327">
    <property type="entry name" value="AHSA1"/>
    <property type="match status" value="2"/>
</dbReference>
<dbReference type="Proteomes" id="UP000319746">
    <property type="component" value="Unassembled WGS sequence"/>
</dbReference>
<dbReference type="OrthoDB" id="3365660at2"/>
<protein>
    <submittedName>
        <fullName evidence="3">Uncharacterized protein YndB with AHSA1/START domain</fullName>
    </submittedName>
</protein>
<proteinExistence type="inferred from homology"/>
<dbReference type="CDD" id="cd07814">
    <property type="entry name" value="SRPBCC_CalC_Aha1-like"/>
    <property type="match status" value="1"/>
</dbReference>
<evidence type="ECO:0000313" key="3">
    <source>
        <dbReference type="EMBL" id="TQL72362.1"/>
    </source>
</evidence>
<comment type="caution">
    <text evidence="3">The sequence shown here is derived from an EMBL/GenBank/DDBJ whole genome shotgun (WGS) entry which is preliminary data.</text>
</comment>
<gene>
    <name evidence="3" type="ORF">FB556_1007</name>
</gene>